<dbReference type="STRING" id="680198.SCAB_66662"/>
<dbReference type="EMBL" id="FN554889">
    <property type="protein sequence ID" value="CBG73666.1"/>
    <property type="molecule type" value="Genomic_DNA"/>
</dbReference>
<proteinExistence type="predicted"/>
<accession>C9ZHE4</accession>
<evidence type="ECO:0000313" key="1">
    <source>
        <dbReference type="EMBL" id="CBG73666.1"/>
    </source>
</evidence>
<dbReference type="KEGG" id="scb:SCAB_66662"/>
<dbReference type="AlphaFoldDB" id="C9ZHE4"/>
<organism evidence="1 2">
    <name type="scientific">Streptomyces scabiei (strain 87.22)</name>
    <dbReference type="NCBI Taxonomy" id="680198"/>
    <lineage>
        <taxon>Bacteria</taxon>
        <taxon>Bacillati</taxon>
        <taxon>Actinomycetota</taxon>
        <taxon>Actinomycetes</taxon>
        <taxon>Kitasatosporales</taxon>
        <taxon>Streptomycetaceae</taxon>
        <taxon>Streptomyces</taxon>
    </lineage>
</organism>
<evidence type="ECO:0000313" key="2">
    <source>
        <dbReference type="Proteomes" id="UP000001444"/>
    </source>
</evidence>
<dbReference type="Proteomes" id="UP000001444">
    <property type="component" value="Chromosome"/>
</dbReference>
<sequence length="87" mass="9248">MVGRYAMTLPGFIAAAPVPPVPPLRRDGGAGDRLYAQLDTHCATLCSNLCADACRDVPPYEAGDCLNRCAEDCLTACLPLEPEPVTR</sequence>
<gene>
    <name evidence="1" type="ordered locus">SCAB_66662</name>
</gene>
<protein>
    <submittedName>
        <fullName evidence="1">Uncharacterized protein</fullName>
    </submittedName>
</protein>
<keyword evidence="2" id="KW-1185">Reference proteome</keyword>
<dbReference type="HOGENOM" id="CLU_2482075_0_0_11"/>
<name>C9ZHE4_STRSW</name>
<reference evidence="1 2" key="1">
    <citation type="journal article" date="2010" name="Mol. Plant Microbe Interact.">
        <title>Streptomyces scabies 87-22 contains a coronafacic acid-like biosynthetic cluster that contributes to plant-microbe interactions.</title>
        <authorList>
            <person name="Bignell D.R."/>
            <person name="Seipke R.F."/>
            <person name="Huguet-Tapia J.C."/>
            <person name="Chambers A.H."/>
            <person name="Parry R.J."/>
            <person name="Loria R."/>
        </authorList>
    </citation>
    <scope>NUCLEOTIDE SEQUENCE [LARGE SCALE GENOMIC DNA]</scope>
    <source>
        <strain evidence="1 2">87.22</strain>
    </source>
</reference>